<dbReference type="PANTHER" id="PTHR12121:SF36">
    <property type="entry name" value="ENDONUCLEASE_EXONUCLEASE_PHOSPHATASE DOMAIN-CONTAINING PROTEIN"/>
    <property type="match status" value="1"/>
</dbReference>
<dbReference type="InterPro" id="IPR050410">
    <property type="entry name" value="CCR4/nocturin_mRNA_transcr"/>
</dbReference>
<reference evidence="3 4" key="1">
    <citation type="submission" date="2019-02" db="EMBL/GenBank/DDBJ databases">
        <title>Arundinibacter roseus gen. nov., sp. nov., a new member of the family Cytophagaceae.</title>
        <authorList>
            <person name="Szuroczki S."/>
            <person name="Khayer B."/>
            <person name="Sproer C."/>
            <person name="Toumi M."/>
            <person name="Szabo A."/>
            <person name="Felfoldi T."/>
            <person name="Schumann P."/>
            <person name="Toth E."/>
        </authorList>
    </citation>
    <scope>NUCLEOTIDE SEQUENCE [LARGE SCALE GENOMIC DNA]</scope>
    <source>
        <strain evidence="3 4">DMA-k-7a</strain>
    </source>
</reference>
<comment type="caution">
    <text evidence="3">The sequence shown here is derived from an EMBL/GenBank/DDBJ whole genome shotgun (WGS) entry which is preliminary data.</text>
</comment>
<dbReference type="GO" id="GO:0000175">
    <property type="term" value="F:3'-5'-RNA exonuclease activity"/>
    <property type="evidence" value="ECO:0007669"/>
    <property type="project" value="TreeGrafter"/>
</dbReference>
<gene>
    <name evidence="3" type="ORF">EZE20_09345</name>
</gene>
<dbReference type="GO" id="GO:0004519">
    <property type="term" value="F:endonuclease activity"/>
    <property type="evidence" value="ECO:0007669"/>
    <property type="project" value="UniProtKB-KW"/>
</dbReference>
<dbReference type="Proteomes" id="UP000295706">
    <property type="component" value="Unassembled WGS sequence"/>
</dbReference>
<keyword evidence="1" id="KW-0732">Signal</keyword>
<evidence type="ECO:0000313" key="4">
    <source>
        <dbReference type="Proteomes" id="UP000295706"/>
    </source>
</evidence>
<name>A0A4R4KGG0_9BACT</name>
<dbReference type="InterPro" id="IPR036691">
    <property type="entry name" value="Endo/exonu/phosph_ase_sf"/>
</dbReference>
<dbReference type="CDD" id="cd09083">
    <property type="entry name" value="EEP-1"/>
    <property type="match status" value="1"/>
</dbReference>
<keyword evidence="3" id="KW-0378">Hydrolase</keyword>
<proteinExistence type="predicted"/>
<feature type="chain" id="PRO_5020514415" evidence="1">
    <location>
        <begin position="21"/>
        <end position="280"/>
    </location>
</feature>
<dbReference type="AlphaFoldDB" id="A0A4R4KGG0"/>
<dbReference type="InterPro" id="IPR005135">
    <property type="entry name" value="Endo/exonuclease/phosphatase"/>
</dbReference>
<dbReference type="Pfam" id="PF03372">
    <property type="entry name" value="Exo_endo_phos"/>
    <property type="match status" value="1"/>
</dbReference>
<protein>
    <submittedName>
        <fullName evidence="3">Endonuclease/exonuclease/phosphatase family protein</fullName>
    </submittedName>
</protein>
<evidence type="ECO:0000313" key="3">
    <source>
        <dbReference type="EMBL" id="TDB65956.1"/>
    </source>
</evidence>
<evidence type="ECO:0000259" key="2">
    <source>
        <dbReference type="Pfam" id="PF03372"/>
    </source>
</evidence>
<dbReference type="SUPFAM" id="SSF56219">
    <property type="entry name" value="DNase I-like"/>
    <property type="match status" value="1"/>
</dbReference>
<dbReference type="RefSeq" id="WP_132116843.1">
    <property type="nucleotide sequence ID" value="NZ_SMJU01000005.1"/>
</dbReference>
<dbReference type="PANTHER" id="PTHR12121">
    <property type="entry name" value="CARBON CATABOLITE REPRESSOR PROTEIN 4"/>
    <property type="match status" value="1"/>
</dbReference>
<feature type="domain" description="Endonuclease/exonuclease/phosphatase" evidence="2">
    <location>
        <begin position="29"/>
        <end position="270"/>
    </location>
</feature>
<accession>A0A4R4KGG0</accession>
<dbReference type="Gene3D" id="3.60.10.10">
    <property type="entry name" value="Endonuclease/exonuclease/phosphatase"/>
    <property type="match status" value="1"/>
</dbReference>
<dbReference type="EMBL" id="SMJU01000005">
    <property type="protein sequence ID" value="TDB65956.1"/>
    <property type="molecule type" value="Genomic_DNA"/>
</dbReference>
<organism evidence="3 4">
    <name type="scientific">Arundinibacter roseus</name>
    <dbReference type="NCBI Taxonomy" id="2070510"/>
    <lineage>
        <taxon>Bacteria</taxon>
        <taxon>Pseudomonadati</taxon>
        <taxon>Bacteroidota</taxon>
        <taxon>Cytophagia</taxon>
        <taxon>Cytophagales</taxon>
        <taxon>Spirosomataceae</taxon>
        <taxon>Arundinibacter</taxon>
    </lineage>
</organism>
<keyword evidence="3" id="KW-0255">Endonuclease</keyword>
<sequence>MKKSILFLIICLVCQQAVFAQRDTPITVASYNLRYNTPNDGVNAWPNRKEHVKSLIRYHEFDLFGTQEVLRGQIEDVAELSEFGFLGKGRDDGKEGGEHSAIFYKKDRFKVLDSGDFWLSETPDVPGKGWDATCCNRICSWAKFQDLKTKKQFYFFSVHFDHQGVKARQESGKLMVRKIKEIAKNIPAICVGDFNSTPETEQIKAMETILQDTYKVSAQPPYGPVGTFNSFKFDAPMENRIDYIFVSKEFNVLKYGVLTDAREQRYPSDHQPVVAKVVLK</sequence>
<dbReference type="OrthoDB" id="9793162at2"/>
<feature type="signal peptide" evidence="1">
    <location>
        <begin position="1"/>
        <end position="20"/>
    </location>
</feature>
<keyword evidence="3" id="KW-0540">Nuclease</keyword>
<keyword evidence="4" id="KW-1185">Reference proteome</keyword>
<evidence type="ECO:0000256" key="1">
    <source>
        <dbReference type="SAM" id="SignalP"/>
    </source>
</evidence>
<keyword evidence="3" id="KW-0269">Exonuclease</keyword>